<gene>
    <name evidence="4" type="ORF">ISG29_12670</name>
</gene>
<dbReference type="Pfam" id="PF13860">
    <property type="entry name" value="FlgD_ig"/>
    <property type="match status" value="1"/>
</dbReference>
<feature type="chain" id="PRO_5037897215" description="FlgD/Vpr Ig-like domain-containing protein" evidence="2">
    <location>
        <begin position="30"/>
        <end position="544"/>
    </location>
</feature>
<dbReference type="Proteomes" id="UP000656804">
    <property type="component" value="Unassembled WGS sequence"/>
</dbReference>
<proteinExistence type="predicted"/>
<evidence type="ECO:0000313" key="4">
    <source>
        <dbReference type="EMBL" id="MBF4162544.1"/>
    </source>
</evidence>
<evidence type="ECO:0000256" key="1">
    <source>
        <dbReference type="SAM" id="MobiDB-lite"/>
    </source>
</evidence>
<evidence type="ECO:0000259" key="3">
    <source>
        <dbReference type="Pfam" id="PF13860"/>
    </source>
</evidence>
<keyword evidence="5" id="KW-1185">Reference proteome</keyword>
<reference evidence="4" key="1">
    <citation type="submission" date="2020-11" db="EMBL/GenBank/DDBJ databases">
        <title>Nocardioides sp. CBS4Y-1, whole genome shotgun sequence.</title>
        <authorList>
            <person name="Tuo L."/>
        </authorList>
    </citation>
    <scope>NUCLEOTIDE SEQUENCE</scope>
    <source>
        <strain evidence="4">CBS4Y-1</strain>
    </source>
</reference>
<accession>A0A930V3I0</accession>
<dbReference type="Gene3D" id="2.60.40.4070">
    <property type="match status" value="1"/>
</dbReference>
<organism evidence="4 5">
    <name type="scientific">Nocardioides acrostichi</name>
    <dbReference type="NCBI Taxonomy" id="2784339"/>
    <lineage>
        <taxon>Bacteria</taxon>
        <taxon>Bacillati</taxon>
        <taxon>Actinomycetota</taxon>
        <taxon>Actinomycetes</taxon>
        <taxon>Propionibacteriales</taxon>
        <taxon>Nocardioidaceae</taxon>
        <taxon>Nocardioides</taxon>
    </lineage>
</organism>
<feature type="region of interest" description="Disordered" evidence="1">
    <location>
        <begin position="33"/>
        <end position="135"/>
    </location>
</feature>
<dbReference type="RefSeq" id="WP_194503815.1">
    <property type="nucleotide sequence ID" value="NZ_JADIVZ010000006.1"/>
</dbReference>
<name>A0A930V3I0_9ACTN</name>
<dbReference type="AlphaFoldDB" id="A0A930V3I0"/>
<dbReference type="EMBL" id="JADIVZ010000006">
    <property type="protein sequence ID" value="MBF4162544.1"/>
    <property type="molecule type" value="Genomic_DNA"/>
</dbReference>
<feature type="signal peptide" evidence="2">
    <location>
        <begin position="1"/>
        <end position="29"/>
    </location>
</feature>
<evidence type="ECO:0000256" key="2">
    <source>
        <dbReference type="SAM" id="SignalP"/>
    </source>
</evidence>
<feature type="domain" description="FlgD/Vpr Ig-like" evidence="3">
    <location>
        <begin position="350"/>
        <end position="414"/>
    </location>
</feature>
<sequence length="544" mass="56486">MSLPRRTRARLFAGALVAGLTLSQGFAVAHGEDVAPTDSPTTTEPAVSPAVDATDAASDVASDASSDAATATAESSGTPTRPAAASSSSSAAASDAPATPTQAPRETSAPADPTSTAPTSSASTPAGVMTVTSPVLDSTTDGDFAGPVELSGVTAGHYDIAITRDLGCVALPGTSPCETTASVDVPAGTDSVEVPLATGLGRDGAYTVSVTGAASTTSHFTIAGATNDDLGWVSVDSPSEGAFVPTGTATVPVTIGFNDLPSTAPQTFTLETTLPSRKVVRSTVTPSEPQVDLPSRRGPYHLRVLDSDGVLYAVSSFVVSDQPLMSGLVSTTGPAFYPLVHDGYLDAVRLRAYLNAPAALGWVVYDHSGQPVRVERAGDVSSSARQFVRWNGRLATGKMAAPGRYTLSVTATGTDGRQDTRTVPVRVRTGHRTVTRHIEVQGSAPDTRANHGCSVSKQGGLGLVVDCTQPDTSACFTYDVKLPAGATAGRVLRSRWRWDSTWRGMDEMWTQKSARRATYAVCVDGPGKYSIDYLRWQYTLRKQV</sequence>
<keyword evidence="2" id="KW-0732">Signal</keyword>
<protein>
    <recommendedName>
        <fullName evidence="3">FlgD/Vpr Ig-like domain-containing protein</fullName>
    </recommendedName>
</protein>
<feature type="compositionally biased region" description="Low complexity" evidence="1">
    <location>
        <begin position="45"/>
        <end position="126"/>
    </location>
</feature>
<comment type="caution">
    <text evidence="4">The sequence shown here is derived from an EMBL/GenBank/DDBJ whole genome shotgun (WGS) entry which is preliminary data.</text>
</comment>
<dbReference type="InterPro" id="IPR025965">
    <property type="entry name" value="FlgD/Vpr_Ig-like"/>
</dbReference>
<evidence type="ECO:0000313" key="5">
    <source>
        <dbReference type="Proteomes" id="UP000656804"/>
    </source>
</evidence>